<sequence>MINLPPQSMPIHIDQIEQNQCQEENIVDCVYKQIGNDLSLIDGSLSYGKIYKAMNEVTSEIVAIKEIQIDNSNNNTNYTNNANRVNNSSKSLIQNEIETLKILNDTQNDPSNHNILKYIDSFSNSESVSLVIEYCPGGNLLNYINTVGALDESLAGKIFEQILEAIYFCHNVKFIAHRDLKPENILITALPNVKLADFGMSVSVSCDTNDSENNRILCTSYGGSVFYSAPEILCKIPFDPIMADIWSLGVILYVMISGTLPWYIDNKNRNGSFNTSVFHDSSIMMSSVQNKQVMKQIMAGSIQPLPETISLDCKKLILTMLQINPKRRPSIEQIMESEWVQRTKKMKLIMPDESQTRQSLIESLPILHNRKQSKAINNSFSSTLHSIKAGAFKDLNHRAKISSNPNSKSSSISNLNRGIRLPSRKVPSVNAFVGKKSKPNKSYLTCSSFVNK</sequence>
<dbReference type="Gene3D" id="1.10.510.10">
    <property type="entry name" value="Transferase(Phosphotransferase) domain 1"/>
    <property type="match status" value="1"/>
</dbReference>
<evidence type="ECO:0000313" key="4">
    <source>
        <dbReference type="Proteomes" id="UP001470230"/>
    </source>
</evidence>
<evidence type="ECO:0000313" key="3">
    <source>
        <dbReference type="EMBL" id="KAK8900525.1"/>
    </source>
</evidence>
<dbReference type="PROSITE" id="PS00108">
    <property type="entry name" value="PROTEIN_KINASE_ST"/>
    <property type="match status" value="1"/>
</dbReference>
<keyword evidence="1" id="KW-0812">Transmembrane</keyword>
<gene>
    <name evidence="3" type="ORF">M9Y10_002852</name>
</gene>
<reference evidence="3 4" key="1">
    <citation type="submission" date="2024-04" db="EMBL/GenBank/DDBJ databases">
        <title>Tritrichomonas musculus Genome.</title>
        <authorList>
            <person name="Alves-Ferreira E."/>
            <person name="Grigg M."/>
            <person name="Lorenzi H."/>
            <person name="Galac M."/>
        </authorList>
    </citation>
    <scope>NUCLEOTIDE SEQUENCE [LARGE SCALE GENOMIC DNA]</scope>
    <source>
        <strain evidence="3 4">EAF2021</strain>
    </source>
</reference>
<comment type="caution">
    <text evidence="3">The sequence shown here is derived from an EMBL/GenBank/DDBJ whole genome shotgun (WGS) entry which is preliminary data.</text>
</comment>
<dbReference type="InterPro" id="IPR008271">
    <property type="entry name" value="Ser/Thr_kinase_AS"/>
</dbReference>
<evidence type="ECO:0000256" key="1">
    <source>
        <dbReference type="SAM" id="Phobius"/>
    </source>
</evidence>
<dbReference type="PANTHER" id="PTHR24348">
    <property type="entry name" value="SERINE/THREONINE-PROTEIN KINASE UNC-51-RELATED"/>
    <property type="match status" value="1"/>
</dbReference>
<proteinExistence type="predicted"/>
<keyword evidence="1" id="KW-1133">Transmembrane helix</keyword>
<organism evidence="3 4">
    <name type="scientific">Tritrichomonas musculus</name>
    <dbReference type="NCBI Taxonomy" id="1915356"/>
    <lineage>
        <taxon>Eukaryota</taxon>
        <taxon>Metamonada</taxon>
        <taxon>Parabasalia</taxon>
        <taxon>Tritrichomonadida</taxon>
        <taxon>Tritrichomonadidae</taxon>
        <taxon>Tritrichomonas</taxon>
    </lineage>
</organism>
<dbReference type="SMART" id="SM00220">
    <property type="entry name" value="S_TKc"/>
    <property type="match status" value="1"/>
</dbReference>
<dbReference type="EMBL" id="JAPFFF010000001">
    <property type="protein sequence ID" value="KAK8900525.1"/>
    <property type="molecule type" value="Genomic_DNA"/>
</dbReference>
<dbReference type="PROSITE" id="PS50011">
    <property type="entry name" value="PROTEIN_KINASE_DOM"/>
    <property type="match status" value="1"/>
</dbReference>
<feature type="transmembrane region" description="Helical" evidence="1">
    <location>
        <begin position="245"/>
        <end position="264"/>
    </location>
</feature>
<dbReference type="Pfam" id="PF00069">
    <property type="entry name" value="Pkinase"/>
    <property type="match status" value="1"/>
</dbReference>
<accession>A0ABR2LAY4</accession>
<dbReference type="InterPro" id="IPR000719">
    <property type="entry name" value="Prot_kinase_dom"/>
</dbReference>
<keyword evidence="4" id="KW-1185">Reference proteome</keyword>
<protein>
    <recommendedName>
        <fullName evidence="2">Protein kinase domain-containing protein</fullName>
    </recommendedName>
</protein>
<evidence type="ECO:0000259" key="2">
    <source>
        <dbReference type="PROSITE" id="PS50011"/>
    </source>
</evidence>
<dbReference type="SUPFAM" id="SSF56112">
    <property type="entry name" value="Protein kinase-like (PK-like)"/>
    <property type="match status" value="1"/>
</dbReference>
<name>A0ABR2LAY4_9EUKA</name>
<feature type="domain" description="Protein kinase" evidence="2">
    <location>
        <begin position="36"/>
        <end position="340"/>
    </location>
</feature>
<dbReference type="InterPro" id="IPR045269">
    <property type="entry name" value="Atg1-like"/>
</dbReference>
<dbReference type="Proteomes" id="UP001470230">
    <property type="component" value="Unassembled WGS sequence"/>
</dbReference>
<dbReference type="InterPro" id="IPR011009">
    <property type="entry name" value="Kinase-like_dom_sf"/>
</dbReference>
<keyword evidence="1" id="KW-0472">Membrane</keyword>